<dbReference type="EMBL" id="CM047740">
    <property type="protein sequence ID" value="KAJ0040845.1"/>
    <property type="molecule type" value="Genomic_DNA"/>
</dbReference>
<comment type="caution">
    <text evidence="1">The sequence shown here is derived from an EMBL/GenBank/DDBJ whole genome shotgun (WGS) entry which is preliminary data.</text>
</comment>
<evidence type="ECO:0000313" key="2">
    <source>
        <dbReference type="Proteomes" id="UP001163603"/>
    </source>
</evidence>
<name>A0ACC0YS05_9ROSI</name>
<gene>
    <name evidence="1" type="ORF">Pint_28375</name>
</gene>
<evidence type="ECO:0000313" key="1">
    <source>
        <dbReference type="EMBL" id="KAJ0040845.1"/>
    </source>
</evidence>
<organism evidence="1 2">
    <name type="scientific">Pistacia integerrima</name>
    <dbReference type="NCBI Taxonomy" id="434235"/>
    <lineage>
        <taxon>Eukaryota</taxon>
        <taxon>Viridiplantae</taxon>
        <taxon>Streptophyta</taxon>
        <taxon>Embryophyta</taxon>
        <taxon>Tracheophyta</taxon>
        <taxon>Spermatophyta</taxon>
        <taxon>Magnoliopsida</taxon>
        <taxon>eudicotyledons</taxon>
        <taxon>Gunneridae</taxon>
        <taxon>Pentapetalae</taxon>
        <taxon>rosids</taxon>
        <taxon>malvids</taxon>
        <taxon>Sapindales</taxon>
        <taxon>Anacardiaceae</taxon>
        <taxon>Pistacia</taxon>
    </lineage>
</organism>
<protein>
    <submittedName>
        <fullName evidence="1">Uncharacterized protein</fullName>
    </submittedName>
</protein>
<reference evidence="2" key="1">
    <citation type="journal article" date="2023" name="G3 (Bethesda)">
        <title>Genome assembly and association tests identify interacting loci associated with vigor, precocity, and sex in interspecific pistachio rootstocks.</title>
        <authorList>
            <person name="Palmer W."/>
            <person name="Jacygrad E."/>
            <person name="Sagayaradj S."/>
            <person name="Cavanaugh K."/>
            <person name="Han R."/>
            <person name="Bertier L."/>
            <person name="Beede B."/>
            <person name="Kafkas S."/>
            <person name="Golino D."/>
            <person name="Preece J."/>
            <person name="Michelmore R."/>
        </authorList>
    </citation>
    <scope>NUCLEOTIDE SEQUENCE [LARGE SCALE GENOMIC DNA]</scope>
</reference>
<keyword evidence="2" id="KW-1185">Reference proteome</keyword>
<accession>A0ACC0YS05</accession>
<sequence length="512" mass="58595">MVWTKECWVLMGIIIIGLWLLWYSKQNKMKKKSGVPKGNLGWPFIGETLDFIACGYTSQPVSFMDKRKSLYGNVFKTHILGTPIIVSTDPDVNKVVLQNHGNTFVPAYPKSIRELLGDFSILQMNGNLQKRVHAQIGGFLRSAQLKARITKDIENSVKLTLATWKDMHLIYVQEEIKKITFEVLVKVLMSIRPGEDLYFLKKEFEEFIKGLICLPIKLPGTRLYKSLKAKEKLLKMVKRIVEERKLAMEKSDEKGVAKDVVDVLLRDNNEANEKQYLPLDFISGIIIEMMIPGEETMPTAMTLAVKFLSDSAVALKQLTFQCLPFLGYRKFMEWHLYIYIYADFISHCEGGEHGIEEAEDRSHVKILVGLTTCPCHLLKIETLRMANIINGVWRKALKDVHIKGHLIPEGWCVLTSFISVHMDEQNYDNPCHFDPWRWEKTGAAAVNNNNFTPFGGGQRLCPGLELSRLEISIFLHHLVTSYGWVAEKDEIIHFPTVKMKKKLPITVTPVRT</sequence>
<dbReference type="Proteomes" id="UP001163603">
    <property type="component" value="Chromosome 5"/>
</dbReference>
<proteinExistence type="predicted"/>